<dbReference type="EMBL" id="VWZU01010574">
    <property type="protein sequence ID" value="NXI27571.1"/>
    <property type="molecule type" value="Genomic_DNA"/>
</dbReference>
<dbReference type="InterPro" id="IPR036179">
    <property type="entry name" value="Ig-like_dom_sf"/>
</dbReference>
<dbReference type="Proteomes" id="UP000572325">
    <property type="component" value="Unassembled WGS sequence"/>
</dbReference>
<feature type="non-terminal residue" evidence="4">
    <location>
        <position position="109"/>
    </location>
</feature>
<evidence type="ECO:0000259" key="3">
    <source>
        <dbReference type="PROSITE" id="PS50835"/>
    </source>
</evidence>
<accession>A0A7K9RWN2</accession>
<sequence length="109" mass="12108">GWCPLSPAGAQTTQLLVEPPWMPAVLWDRVTLTCQGLGTSGATTWYKDGQRWWQKGPDYITVTKTGTYMCDGPGTRRSPSMKVLNEWLVLQGPAWPQLDGDTVTLHCRS</sequence>
<dbReference type="PANTHER" id="PTHR11481">
    <property type="entry name" value="IMMUNOGLOBULIN FC RECEPTOR"/>
    <property type="match status" value="1"/>
</dbReference>
<dbReference type="InterPro" id="IPR050488">
    <property type="entry name" value="Ig_Fc_receptor"/>
</dbReference>
<dbReference type="Gene3D" id="2.60.40.10">
    <property type="entry name" value="Immunoglobulins"/>
    <property type="match status" value="1"/>
</dbReference>
<comment type="caution">
    <text evidence="4">The sequence shown here is derived from an EMBL/GenBank/DDBJ whole genome shotgun (WGS) entry which is preliminary data.</text>
</comment>
<dbReference type="InterPro" id="IPR013783">
    <property type="entry name" value="Ig-like_fold"/>
</dbReference>
<evidence type="ECO:0000313" key="5">
    <source>
        <dbReference type="Proteomes" id="UP000572325"/>
    </source>
</evidence>
<organism evidence="4 5">
    <name type="scientific">Sterrhoptilus dennistouni</name>
    <dbReference type="NCBI Taxonomy" id="2585820"/>
    <lineage>
        <taxon>Eukaryota</taxon>
        <taxon>Metazoa</taxon>
        <taxon>Chordata</taxon>
        <taxon>Craniata</taxon>
        <taxon>Vertebrata</taxon>
        <taxon>Euteleostomi</taxon>
        <taxon>Archelosauria</taxon>
        <taxon>Archosauria</taxon>
        <taxon>Dinosauria</taxon>
        <taxon>Saurischia</taxon>
        <taxon>Theropoda</taxon>
        <taxon>Coelurosauria</taxon>
        <taxon>Aves</taxon>
        <taxon>Neognathae</taxon>
        <taxon>Neoaves</taxon>
        <taxon>Telluraves</taxon>
        <taxon>Australaves</taxon>
        <taxon>Passeriformes</taxon>
        <taxon>Sylvioidea</taxon>
        <taxon>Zosteropidae</taxon>
        <taxon>Sterrhoptilus</taxon>
    </lineage>
</organism>
<evidence type="ECO:0000256" key="1">
    <source>
        <dbReference type="ARBA" id="ARBA00022729"/>
    </source>
</evidence>
<evidence type="ECO:0000313" key="4">
    <source>
        <dbReference type="EMBL" id="NXI27571.1"/>
    </source>
</evidence>
<protein>
    <submittedName>
        <fullName evidence="4">FCGR2 protein</fullName>
    </submittedName>
</protein>
<dbReference type="PROSITE" id="PS50835">
    <property type="entry name" value="IG_LIKE"/>
    <property type="match status" value="1"/>
</dbReference>
<dbReference type="GO" id="GO:0007166">
    <property type="term" value="P:cell surface receptor signaling pathway"/>
    <property type="evidence" value="ECO:0007669"/>
    <property type="project" value="TreeGrafter"/>
</dbReference>
<dbReference type="GO" id="GO:0004888">
    <property type="term" value="F:transmembrane signaling receptor activity"/>
    <property type="evidence" value="ECO:0007669"/>
    <property type="project" value="TreeGrafter"/>
</dbReference>
<dbReference type="InterPro" id="IPR007110">
    <property type="entry name" value="Ig-like_dom"/>
</dbReference>
<keyword evidence="2" id="KW-1015">Disulfide bond</keyword>
<dbReference type="SUPFAM" id="SSF48726">
    <property type="entry name" value="Immunoglobulin"/>
    <property type="match status" value="1"/>
</dbReference>
<keyword evidence="5" id="KW-1185">Reference proteome</keyword>
<reference evidence="4 5" key="1">
    <citation type="submission" date="2019-09" db="EMBL/GenBank/DDBJ databases">
        <title>Bird 10,000 Genomes (B10K) Project - Family phase.</title>
        <authorList>
            <person name="Zhang G."/>
        </authorList>
    </citation>
    <scope>NUCLEOTIDE SEQUENCE [LARGE SCALE GENOMIC DNA]</scope>
    <source>
        <strain evidence="4">B10K-DU-001-27</strain>
        <tissue evidence="4">Muscle</tissue>
    </source>
</reference>
<feature type="domain" description="Ig-like" evidence="3">
    <location>
        <begin position="7"/>
        <end position="70"/>
    </location>
</feature>
<dbReference type="GO" id="GO:0009897">
    <property type="term" value="C:external side of plasma membrane"/>
    <property type="evidence" value="ECO:0007669"/>
    <property type="project" value="TreeGrafter"/>
</dbReference>
<feature type="non-terminal residue" evidence="4">
    <location>
        <position position="1"/>
    </location>
</feature>
<gene>
    <name evidence="4" type="primary">Fcgr2_3</name>
    <name evidence="4" type="ORF">STEDEN_R15489</name>
</gene>
<proteinExistence type="predicted"/>
<evidence type="ECO:0000256" key="2">
    <source>
        <dbReference type="ARBA" id="ARBA00023157"/>
    </source>
</evidence>
<keyword evidence="1" id="KW-0732">Signal</keyword>
<dbReference type="GO" id="GO:0006955">
    <property type="term" value="P:immune response"/>
    <property type="evidence" value="ECO:0007669"/>
    <property type="project" value="TreeGrafter"/>
</dbReference>
<dbReference type="PANTHER" id="PTHR11481:SF64">
    <property type="entry name" value="FC RECEPTOR-LIKE PROTEIN 4"/>
    <property type="match status" value="1"/>
</dbReference>
<name>A0A7K9RWN2_9PASS</name>
<dbReference type="AlphaFoldDB" id="A0A7K9RWN2"/>